<reference evidence="1 2" key="1">
    <citation type="journal article" date="2018" name="Front. Plant Sci.">
        <title>Red Clover (Trifolium pratense) and Zigzag Clover (T. medium) - A Picture of Genomic Similarities and Differences.</title>
        <authorList>
            <person name="Dluhosova J."/>
            <person name="Istvanek J."/>
            <person name="Nedelnik J."/>
            <person name="Repkova J."/>
        </authorList>
    </citation>
    <scope>NUCLEOTIDE SEQUENCE [LARGE SCALE GENOMIC DNA]</scope>
    <source>
        <strain evidence="2">cv. 10/8</strain>
        <tissue evidence="1">Leaf</tissue>
    </source>
</reference>
<evidence type="ECO:0000313" key="2">
    <source>
        <dbReference type="Proteomes" id="UP000265520"/>
    </source>
</evidence>
<name>A0A392SQD2_9FABA</name>
<protein>
    <submittedName>
        <fullName evidence="1">Uncharacterized protein</fullName>
    </submittedName>
</protein>
<dbReference type="EMBL" id="LXQA010418991">
    <property type="protein sequence ID" value="MCI50607.1"/>
    <property type="molecule type" value="Genomic_DNA"/>
</dbReference>
<dbReference type="AlphaFoldDB" id="A0A392SQD2"/>
<dbReference type="Proteomes" id="UP000265520">
    <property type="component" value="Unassembled WGS sequence"/>
</dbReference>
<proteinExistence type="predicted"/>
<keyword evidence="2" id="KW-1185">Reference proteome</keyword>
<sequence>MERKVELARVCAAVEKRGSVDDVAVVASVT</sequence>
<feature type="non-terminal residue" evidence="1">
    <location>
        <position position="30"/>
    </location>
</feature>
<accession>A0A392SQD2</accession>
<evidence type="ECO:0000313" key="1">
    <source>
        <dbReference type="EMBL" id="MCI50607.1"/>
    </source>
</evidence>
<comment type="caution">
    <text evidence="1">The sequence shown here is derived from an EMBL/GenBank/DDBJ whole genome shotgun (WGS) entry which is preliminary data.</text>
</comment>
<organism evidence="1 2">
    <name type="scientific">Trifolium medium</name>
    <dbReference type="NCBI Taxonomy" id="97028"/>
    <lineage>
        <taxon>Eukaryota</taxon>
        <taxon>Viridiplantae</taxon>
        <taxon>Streptophyta</taxon>
        <taxon>Embryophyta</taxon>
        <taxon>Tracheophyta</taxon>
        <taxon>Spermatophyta</taxon>
        <taxon>Magnoliopsida</taxon>
        <taxon>eudicotyledons</taxon>
        <taxon>Gunneridae</taxon>
        <taxon>Pentapetalae</taxon>
        <taxon>rosids</taxon>
        <taxon>fabids</taxon>
        <taxon>Fabales</taxon>
        <taxon>Fabaceae</taxon>
        <taxon>Papilionoideae</taxon>
        <taxon>50 kb inversion clade</taxon>
        <taxon>NPAAA clade</taxon>
        <taxon>Hologalegina</taxon>
        <taxon>IRL clade</taxon>
        <taxon>Trifolieae</taxon>
        <taxon>Trifolium</taxon>
    </lineage>
</organism>